<sequence length="63" mass="7666">MTTKEIKYHDARRNEVKRNNTRQRRKQPFPKIYANEKEDYELYETEEEQINALRVDLGSSSTF</sequence>
<organism evidence="2 3">
    <name type="scientific">Dyadobacter jiangsuensis</name>
    <dbReference type="NCBI Taxonomy" id="1591085"/>
    <lineage>
        <taxon>Bacteria</taxon>
        <taxon>Pseudomonadati</taxon>
        <taxon>Bacteroidota</taxon>
        <taxon>Cytophagia</taxon>
        <taxon>Cytophagales</taxon>
        <taxon>Spirosomataceae</taxon>
        <taxon>Dyadobacter</taxon>
    </lineage>
</organism>
<dbReference type="EMBL" id="PYAS01000016">
    <property type="protein sequence ID" value="PSL23454.1"/>
    <property type="molecule type" value="Genomic_DNA"/>
</dbReference>
<feature type="compositionally biased region" description="Basic residues" evidence="1">
    <location>
        <begin position="19"/>
        <end position="28"/>
    </location>
</feature>
<reference evidence="2 3" key="1">
    <citation type="submission" date="2018-03" db="EMBL/GenBank/DDBJ databases">
        <title>Genomic Encyclopedia of Archaeal and Bacterial Type Strains, Phase II (KMG-II): from individual species to whole genera.</title>
        <authorList>
            <person name="Goeker M."/>
        </authorList>
    </citation>
    <scope>NUCLEOTIDE SEQUENCE [LARGE SCALE GENOMIC DNA]</scope>
    <source>
        <strain evidence="2 3">DSM 29057</strain>
    </source>
</reference>
<feature type="region of interest" description="Disordered" evidence="1">
    <location>
        <begin position="1"/>
        <end position="33"/>
    </location>
</feature>
<dbReference type="AlphaFoldDB" id="A0A2P8FP08"/>
<evidence type="ECO:0000313" key="3">
    <source>
        <dbReference type="Proteomes" id="UP000241964"/>
    </source>
</evidence>
<accession>A0A2P8FP08</accession>
<feature type="compositionally biased region" description="Basic and acidic residues" evidence="1">
    <location>
        <begin position="1"/>
        <end position="18"/>
    </location>
</feature>
<name>A0A2P8FP08_9BACT</name>
<comment type="caution">
    <text evidence="2">The sequence shown here is derived from an EMBL/GenBank/DDBJ whole genome shotgun (WGS) entry which is preliminary data.</text>
</comment>
<dbReference type="RefSeq" id="WP_106598581.1">
    <property type="nucleotide sequence ID" value="NZ_PYAS01000016.1"/>
</dbReference>
<proteinExistence type="predicted"/>
<gene>
    <name evidence="2" type="ORF">CLV60_1169</name>
</gene>
<dbReference type="Proteomes" id="UP000241964">
    <property type="component" value="Unassembled WGS sequence"/>
</dbReference>
<protein>
    <submittedName>
        <fullName evidence="2">Uncharacterized protein</fullName>
    </submittedName>
</protein>
<evidence type="ECO:0000256" key="1">
    <source>
        <dbReference type="SAM" id="MobiDB-lite"/>
    </source>
</evidence>
<evidence type="ECO:0000313" key="2">
    <source>
        <dbReference type="EMBL" id="PSL23454.1"/>
    </source>
</evidence>
<dbReference type="OrthoDB" id="9957860at2"/>
<keyword evidence="3" id="KW-1185">Reference proteome</keyword>